<evidence type="ECO:0000313" key="1">
    <source>
        <dbReference type="EMBL" id="ODV81225.1"/>
    </source>
</evidence>
<dbReference type="STRING" id="984487.A0A1E4SP01"/>
<gene>
    <name evidence="1" type="ORF">CANTADRAFT_46361</name>
</gene>
<dbReference type="Pfam" id="PF08643">
    <property type="entry name" value="DUF1776"/>
    <property type="match status" value="1"/>
</dbReference>
<dbReference type="AlphaFoldDB" id="A0A1E4SP01"/>
<dbReference type="Proteomes" id="UP000094285">
    <property type="component" value="Unassembled WGS sequence"/>
</dbReference>
<dbReference type="PANTHER" id="PTHR43313:SF1">
    <property type="entry name" value="3BETA-HYDROXYSTEROID DEHYDROGENASE DHS-16"/>
    <property type="match status" value="1"/>
</dbReference>
<organism evidence="1 2">
    <name type="scientific">Suhomyces tanzawaensis NRRL Y-17324</name>
    <dbReference type="NCBI Taxonomy" id="984487"/>
    <lineage>
        <taxon>Eukaryota</taxon>
        <taxon>Fungi</taxon>
        <taxon>Dikarya</taxon>
        <taxon>Ascomycota</taxon>
        <taxon>Saccharomycotina</taxon>
        <taxon>Pichiomycetes</taxon>
        <taxon>Debaryomycetaceae</taxon>
        <taxon>Suhomyces</taxon>
    </lineage>
</organism>
<dbReference type="OrthoDB" id="5308060at2759"/>
<keyword evidence="2" id="KW-1185">Reference proteome</keyword>
<dbReference type="PANTHER" id="PTHR43313">
    <property type="entry name" value="SHORT-CHAIN DEHYDROGENASE/REDUCTASE FAMILY 9C"/>
    <property type="match status" value="1"/>
</dbReference>
<protein>
    <submittedName>
        <fullName evidence="1">DUF1776-domain-containing protein</fullName>
    </submittedName>
</protein>
<sequence>MVAEPVQATLQTIEHFYNQTSQFVSSQQDKLAHSGYIDKLAHLNPFSSESPASSETLGYVSRRQLALPERMIENFTKHKHLYMSILTVGLGAGCYYWNQVRPGINVKEQPRSKRRAPKLANGARRDVILIIGSPTEPLTRLIALDFEKRGMIVYLTILDEKDRRFVESNPITDDINYFNLSETTSLESQLGKFQQLLELPVVPFPGAEPHNLRLVSVVFTPSLYFQAGPIENISIGTWAKINERILLYTTLFSSGLIALIRNQESKTILINPNIISTLNMPYHSPETMYQNSMKHLFTALARELSPQGLSVTQVRLGNLHISNQSRASGLKISNLVNSEVRSWDPQMKELYAEKFSKTEFKSNPIRASGGRGTSLRELYHTLFDLTYGKGRNSSVVYCGAGARSYDLVTRIFPESWIDLFLM</sequence>
<name>A0A1E4SP01_9ASCO</name>
<proteinExistence type="predicted"/>
<dbReference type="EMBL" id="KV453910">
    <property type="protein sequence ID" value="ODV81225.1"/>
    <property type="molecule type" value="Genomic_DNA"/>
</dbReference>
<dbReference type="InterPro" id="IPR013952">
    <property type="entry name" value="DUF1776_fun"/>
</dbReference>
<dbReference type="RefSeq" id="XP_020066347.1">
    <property type="nucleotide sequence ID" value="XM_020209326.1"/>
</dbReference>
<dbReference type="GeneID" id="30983462"/>
<reference evidence="2" key="1">
    <citation type="submission" date="2016-05" db="EMBL/GenBank/DDBJ databases">
        <title>Comparative genomics of biotechnologically important yeasts.</title>
        <authorList>
            <consortium name="DOE Joint Genome Institute"/>
            <person name="Riley R."/>
            <person name="Haridas S."/>
            <person name="Wolfe K.H."/>
            <person name="Lopes M.R."/>
            <person name="Hittinger C.T."/>
            <person name="Goker M."/>
            <person name="Salamov A."/>
            <person name="Wisecaver J."/>
            <person name="Long T.M."/>
            <person name="Aerts A.L."/>
            <person name="Barry K."/>
            <person name="Choi C."/>
            <person name="Clum A."/>
            <person name="Coughlan A.Y."/>
            <person name="Deshpande S."/>
            <person name="Douglass A.P."/>
            <person name="Hanson S.J."/>
            <person name="Klenk H.-P."/>
            <person name="Labutti K."/>
            <person name="Lapidus A."/>
            <person name="Lindquist E."/>
            <person name="Lipzen A."/>
            <person name="Meier-Kolthoff J.P."/>
            <person name="Ohm R.A."/>
            <person name="Otillar R.P."/>
            <person name="Pangilinan J."/>
            <person name="Peng Y."/>
            <person name="Rokas A."/>
            <person name="Rosa C.A."/>
            <person name="Scheuner C."/>
            <person name="Sibirny A.A."/>
            <person name="Slot J.C."/>
            <person name="Stielow J.B."/>
            <person name="Sun H."/>
            <person name="Kurtzman C.P."/>
            <person name="Blackwell M."/>
            <person name="Grigoriev I.V."/>
            <person name="Jeffries T.W."/>
        </authorList>
    </citation>
    <scope>NUCLEOTIDE SEQUENCE [LARGE SCALE GENOMIC DNA]</scope>
    <source>
        <strain evidence="2">NRRL Y-17324</strain>
    </source>
</reference>
<evidence type="ECO:0000313" key="2">
    <source>
        <dbReference type="Proteomes" id="UP000094285"/>
    </source>
</evidence>
<accession>A0A1E4SP01</accession>